<dbReference type="Pfam" id="PF08925">
    <property type="entry name" value="DUF1907"/>
    <property type="match status" value="1"/>
</dbReference>
<dbReference type="SMART" id="SM01168">
    <property type="entry name" value="DUF1907"/>
    <property type="match status" value="1"/>
</dbReference>
<evidence type="ECO:0000256" key="6">
    <source>
        <dbReference type="ARBA" id="ARBA00023242"/>
    </source>
</evidence>
<evidence type="ECO:0000256" key="1">
    <source>
        <dbReference type="ARBA" id="ARBA00004123"/>
    </source>
</evidence>
<dbReference type="AlphaFoldDB" id="A0A428PH30"/>
<accession>A0A428PH30</accession>
<dbReference type="CDD" id="cd17298">
    <property type="entry name" value="DUF1907"/>
    <property type="match status" value="1"/>
</dbReference>
<evidence type="ECO:0000256" key="3">
    <source>
        <dbReference type="ARBA" id="ARBA00022723"/>
    </source>
</evidence>
<evidence type="ECO:0000256" key="5">
    <source>
        <dbReference type="ARBA" id="ARBA00022833"/>
    </source>
</evidence>
<dbReference type="Proteomes" id="UP000287972">
    <property type="component" value="Unassembled WGS sequence"/>
</dbReference>
<comment type="caution">
    <text evidence="8">The sequence shown here is derived from an EMBL/GenBank/DDBJ whole genome shotgun (WGS) entry which is preliminary data.</text>
</comment>
<dbReference type="GO" id="GO:0008270">
    <property type="term" value="F:zinc ion binding"/>
    <property type="evidence" value="ECO:0007669"/>
    <property type="project" value="TreeGrafter"/>
</dbReference>
<dbReference type="EMBL" id="NKCL01000762">
    <property type="protein sequence ID" value="RSL52327.1"/>
    <property type="molecule type" value="Genomic_DNA"/>
</dbReference>
<dbReference type="GO" id="GO:0016788">
    <property type="term" value="F:hydrolase activity, acting on ester bonds"/>
    <property type="evidence" value="ECO:0007669"/>
    <property type="project" value="TreeGrafter"/>
</dbReference>
<gene>
    <name evidence="8" type="ORF">CEP51_015076</name>
</gene>
<dbReference type="GO" id="GO:0005634">
    <property type="term" value="C:nucleus"/>
    <property type="evidence" value="ECO:0007669"/>
    <property type="project" value="UniProtKB-SubCell"/>
</dbReference>
<proteinExistence type="predicted"/>
<dbReference type="SUPFAM" id="SSF117856">
    <property type="entry name" value="AF0104/ALDC/Ptd012-like"/>
    <property type="match status" value="1"/>
</dbReference>
<dbReference type="InterPro" id="IPR015021">
    <property type="entry name" value="C11orf54_DUF1907"/>
</dbReference>
<name>A0A428PH30_9HYPO</name>
<organism evidence="8 9">
    <name type="scientific">Fusarium floridanum</name>
    <dbReference type="NCBI Taxonomy" id="1325733"/>
    <lineage>
        <taxon>Eukaryota</taxon>
        <taxon>Fungi</taxon>
        <taxon>Dikarya</taxon>
        <taxon>Ascomycota</taxon>
        <taxon>Pezizomycotina</taxon>
        <taxon>Sordariomycetes</taxon>
        <taxon>Hypocreomycetidae</taxon>
        <taxon>Hypocreales</taxon>
        <taxon>Nectriaceae</taxon>
        <taxon>Fusarium</taxon>
        <taxon>Fusarium solani species complex</taxon>
    </lineage>
</organism>
<comment type="subunit">
    <text evidence="2">Monomer.</text>
</comment>
<keyword evidence="5" id="KW-0862">Zinc</keyword>
<dbReference type="PANTHER" id="PTHR13204">
    <property type="entry name" value="PTD012 PROTEIN"/>
    <property type="match status" value="1"/>
</dbReference>
<evidence type="ECO:0000256" key="4">
    <source>
        <dbReference type="ARBA" id="ARBA00022801"/>
    </source>
</evidence>
<protein>
    <recommendedName>
        <fullName evidence="7">DUF1907 domain-containing protein</fullName>
    </recommendedName>
</protein>
<evidence type="ECO:0000313" key="9">
    <source>
        <dbReference type="Proteomes" id="UP000287972"/>
    </source>
</evidence>
<feature type="domain" description="DUF1907" evidence="7">
    <location>
        <begin position="19"/>
        <end position="315"/>
    </location>
</feature>
<keyword evidence="6" id="KW-0539">Nucleus</keyword>
<keyword evidence="4" id="KW-0378">Hydrolase</keyword>
<evidence type="ECO:0000259" key="7">
    <source>
        <dbReference type="SMART" id="SM01168"/>
    </source>
</evidence>
<dbReference type="PANTHER" id="PTHR13204:SF1">
    <property type="entry name" value="ESTER HYDROLASE C11ORF54"/>
    <property type="match status" value="1"/>
</dbReference>
<sequence>MKVAQYKLSPPSLEDIAQTLAKALPSNYTTSSASVTNCPDLRQAPFKVACEGLTGSETAADIGGQANLFPQPRLHKTYSLIECAKLMGLSPEKGAIIGAGAGPFHVHGTNSELAPHFTWENGFDNMTNLTRAAQLSKEGSALPVCCPSSGSTDFGLMMNLYGSKGLPGPVIKVTARGRRGNVSSFTDFIRQSLAKAYGEDRQVSLGGVFLIKSGKAKFHVMPPFPEVDPPPFKFDNQEHLDSWLSYHIFGGPMICLAVLHSADPEKIGTRLEHTHCYSNEREEGGHYHYDLQDSPEDEEVEYEGYFNSIKTFYQIDYATRGLAKQ</sequence>
<evidence type="ECO:0000313" key="8">
    <source>
        <dbReference type="EMBL" id="RSL52327.1"/>
    </source>
</evidence>
<reference evidence="8 9" key="1">
    <citation type="submission" date="2017-06" db="EMBL/GenBank/DDBJ databases">
        <title>Comparative genomic analysis of Ambrosia Fusariam Clade fungi.</title>
        <authorList>
            <person name="Stajich J.E."/>
            <person name="Carrillo J."/>
            <person name="Kijimoto T."/>
            <person name="Eskalen A."/>
            <person name="O'Donnell K."/>
            <person name="Kasson M."/>
        </authorList>
    </citation>
    <scope>NUCLEOTIDE SEQUENCE [LARGE SCALE GENOMIC DNA]</scope>
    <source>
        <strain evidence="8 9">NRRL62606</strain>
    </source>
</reference>
<comment type="subcellular location">
    <subcellularLocation>
        <location evidence="1">Nucleus</location>
    </subcellularLocation>
</comment>
<keyword evidence="3" id="KW-0479">Metal-binding</keyword>
<evidence type="ECO:0000256" key="2">
    <source>
        <dbReference type="ARBA" id="ARBA00011245"/>
    </source>
</evidence>
<keyword evidence="9" id="KW-1185">Reference proteome</keyword>